<dbReference type="Proteomes" id="UP000269396">
    <property type="component" value="Unassembled WGS sequence"/>
</dbReference>
<organism evidence="5 6">
    <name type="scientific">Schistosoma mattheei</name>
    <dbReference type="NCBI Taxonomy" id="31246"/>
    <lineage>
        <taxon>Eukaryota</taxon>
        <taxon>Metazoa</taxon>
        <taxon>Spiralia</taxon>
        <taxon>Lophotrochozoa</taxon>
        <taxon>Platyhelminthes</taxon>
        <taxon>Trematoda</taxon>
        <taxon>Digenea</taxon>
        <taxon>Strigeidida</taxon>
        <taxon>Schistosomatoidea</taxon>
        <taxon>Schistosomatidae</taxon>
        <taxon>Schistosoma</taxon>
    </lineage>
</organism>
<dbReference type="GO" id="GO:0008233">
    <property type="term" value="F:peptidase activity"/>
    <property type="evidence" value="ECO:0007669"/>
    <property type="project" value="UniProtKB-KW"/>
</dbReference>
<keyword evidence="1" id="KW-0645">Protease</keyword>
<evidence type="ECO:0000313" key="6">
    <source>
        <dbReference type="Proteomes" id="UP000269396"/>
    </source>
</evidence>
<feature type="domain" description="UBP34/UBP24/USP9X/USP9Y-like ARM repeat region" evidence="4">
    <location>
        <begin position="1"/>
        <end position="182"/>
    </location>
</feature>
<keyword evidence="3" id="KW-0378">Hydrolase</keyword>
<keyword evidence="2" id="KW-0833">Ubl conjugation pathway</keyword>
<name>A0A3P8FZQ6_9TREM</name>
<evidence type="ECO:0000313" key="5">
    <source>
        <dbReference type="EMBL" id="VDP65308.1"/>
    </source>
</evidence>
<proteinExistence type="predicted"/>
<dbReference type="EMBL" id="UZAL01034417">
    <property type="protein sequence ID" value="VDP65308.1"/>
    <property type="molecule type" value="Genomic_DNA"/>
</dbReference>
<evidence type="ECO:0000256" key="3">
    <source>
        <dbReference type="ARBA" id="ARBA00022801"/>
    </source>
</evidence>
<protein>
    <recommendedName>
        <fullName evidence="4">UBP34/UBP24/USP9X/USP9Y-like ARM repeat region domain-containing protein</fullName>
    </recommendedName>
</protein>
<sequence length="188" mass="22081">MHQLQYVEKVEEIIRFMIRKLLLTSDDLDIIWESQIGKHETIIKNIFNMLTRLALEFSMNQLNYLFNCFQQSWKKATKRQRERLVDLITMLAEQDTDGMMMQKTLDLLWDWAISLKFSTDLMNASLKSHAKILSCNNKPFVCQLRSVWLGKLASYLKIEPKSDECCLLPAAKQFIEIANLYNTVILLL</sequence>
<keyword evidence="6" id="KW-1185">Reference proteome</keyword>
<evidence type="ECO:0000256" key="2">
    <source>
        <dbReference type="ARBA" id="ARBA00022786"/>
    </source>
</evidence>
<evidence type="ECO:0000256" key="1">
    <source>
        <dbReference type="ARBA" id="ARBA00022670"/>
    </source>
</evidence>
<dbReference type="Pfam" id="PF25010">
    <property type="entry name" value="ARM_UBP24_USP9X-Y"/>
    <property type="match status" value="1"/>
</dbReference>
<accession>A0A3P8FZQ6</accession>
<dbReference type="InterPro" id="IPR056850">
    <property type="entry name" value="ARM_UBP34_24_USP9X_Y"/>
</dbReference>
<gene>
    <name evidence="5" type="ORF">SMTD_LOCUS14244</name>
</gene>
<evidence type="ECO:0000259" key="4">
    <source>
        <dbReference type="Pfam" id="PF25010"/>
    </source>
</evidence>
<reference evidence="5 6" key="1">
    <citation type="submission" date="2018-11" db="EMBL/GenBank/DDBJ databases">
        <authorList>
            <consortium name="Pathogen Informatics"/>
        </authorList>
    </citation>
    <scope>NUCLEOTIDE SEQUENCE [LARGE SCALE GENOMIC DNA]</scope>
    <source>
        <strain>Denwood</strain>
        <strain evidence="6">Zambia</strain>
    </source>
</reference>
<dbReference type="AlphaFoldDB" id="A0A3P8FZQ6"/>
<dbReference type="GO" id="GO:0006508">
    <property type="term" value="P:proteolysis"/>
    <property type="evidence" value="ECO:0007669"/>
    <property type="project" value="UniProtKB-KW"/>
</dbReference>